<gene>
    <name evidence="1" type="ORF">ABDJ38_03670</name>
</gene>
<proteinExistence type="predicted"/>
<dbReference type="InterPro" id="IPR021484">
    <property type="entry name" value="DUF3137"/>
</dbReference>
<comment type="caution">
    <text evidence="1">The sequence shown here is derived from an EMBL/GenBank/DDBJ whole genome shotgun (WGS) entry which is preliminary data.</text>
</comment>
<reference evidence="1 2" key="1">
    <citation type="submission" date="2024-05" db="EMBL/GenBank/DDBJ databases">
        <authorList>
            <person name="Park S."/>
        </authorList>
    </citation>
    <scope>NUCLEOTIDE SEQUENCE [LARGE SCALE GENOMIC DNA]</scope>
    <source>
        <strain evidence="1 2">DGU5</strain>
    </source>
</reference>
<name>A0ABV0CVU9_9SPHN</name>
<sequence>MLSIASAGEEISLFLIFAKAMLGAVWAWRPRAEAVKATKTGINEAIAGTLGLTYTHDCAAGEGFRRAREHEMFKSYSRASFEDLWQGDLGELAFSLHEAHLERKQKSGKNTRYVTVFRGPIITIAAARHFHGVTLVERSGKHQKMLWLGEKEQIELDGVKLARADMVHPAFEDAFTIYTNDQVEARWLVHPIYIEKLIALEDAFNGRDVRALFKDGELTIVLSSQNMFESGSIDATRDRANVGRSIDQFMAMAELATSLNEAPR</sequence>
<dbReference type="EMBL" id="JBDLBR010000001">
    <property type="protein sequence ID" value="MEN7536266.1"/>
    <property type="molecule type" value="Genomic_DNA"/>
</dbReference>
<dbReference type="RefSeq" id="WP_346783921.1">
    <property type="nucleotide sequence ID" value="NZ_JBDLBR010000001.1"/>
</dbReference>
<dbReference type="Pfam" id="PF11335">
    <property type="entry name" value="DUF3137"/>
    <property type="match status" value="1"/>
</dbReference>
<evidence type="ECO:0000313" key="2">
    <source>
        <dbReference type="Proteomes" id="UP001484535"/>
    </source>
</evidence>
<organism evidence="1 2">
    <name type="scientific">Aurantiacibacter flavus</name>
    <dbReference type="NCBI Taxonomy" id="3145232"/>
    <lineage>
        <taxon>Bacteria</taxon>
        <taxon>Pseudomonadati</taxon>
        <taxon>Pseudomonadota</taxon>
        <taxon>Alphaproteobacteria</taxon>
        <taxon>Sphingomonadales</taxon>
        <taxon>Erythrobacteraceae</taxon>
        <taxon>Aurantiacibacter</taxon>
    </lineage>
</organism>
<evidence type="ECO:0000313" key="1">
    <source>
        <dbReference type="EMBL" id="MEN7536266.1"/>
    </source>
</evidence>
<protein>
    <submittedName>
        <fullName evidence="1">DUF3137 domain-containing protein</fullName>
    </submittedName>
</protein>
<keyword evidence="2" id="KW-1185">Reference proteome</keyword>
<accession>A0ABV0CVU9</accession>
<dbReference type="Proteomes" id="UP001484535">
    <property type="component" value="Unassembled WGS sequence"/>
</dbReference>